<evidence type="ECO:0000313" key="4">
    <source>
        <dbReference type="Proteomes" id="UP001207687"/>
    </source>
</evidence>
<evidence type="ECO:0000313" key="1">
    <source>
        <dbReference type="EMBL" id="MCW2281417.1"/>
    </source>
</evidence>
<dbReference type="RefSeq" id="WP_264653970.1">
    <property type="nucleotide sequence ID" value="NZ_JAOQNN010000001.1"/>
</dbReference>
<dbReference type="AlphaFoldDB" id="A0AAW5TRL4"/>
<organism evidence="2 4">
    <name type="scientific">Lactococcus lactis</name>
    <dbReference type="NCBI Taxonomy" id="1358"/>
    <lineage>
        <taxon>Bacteria</taxon>
        <taxon>Bacillati</taxon>
        <taxon>Bacillota</taxon>
        <taxon>Bacilli</taxon>
        <taxon>Lactobacillales</taxon>
        <taxon>Streptococcaceae</taxon>
        <taxon>Lactococcus</taxon>
    </lineage>
</organism>
<name>A0AAW5TRL4_9LACT</name>
<gene>
    <name evidence="1" type="ORF">M2256_001875</name>
    <name evidence="2" type="ORF">M2256_001965</name>
    <name evidence="3" type="ORF">M2256_002699</name>
</gene>
<evidence type="ECO:0000313" key="2">
    <source>
        <dbReference type="EMBL" id="MCW2281443.1"/>
    </source>
</evidence>
<dbReference type="InterPro" id="IPR019612">
    <property type="entry name" value="Minor_capsid_put"/>
</dbReference>
<dbReference type="EMBL" id="JAOQNN010000002">
    <property type="protein sequence ID" value="MCW2282177.1"/>
    <property type="molecule type" value="Genomic_DNA"/>
</dbReference>
<proteinExistence type="predicted"/>
<reference evidence="2" key="1">
    <citation type="submission" date="2023-08" db="EMBL/GenBank/DDBJ databases">
        <title>Genomic analyses of the natural microbiome of Caenorhabditis elegans.</title>
        <authorList>
            <person name="Samuel B."/>
        </authorList>
    </citation>
    <scope>NUCLEOTIDE SEQUENCE</scope>
    <source>
        <strain evidence="2">BIGb0220</strain>
    </source>
</reference>
<sequence>MIPVMPKKFCNQSILVKLVTGKTDRYNKQKFEPEVQIEHVIFQPQTVYSGSNNNREVVANAIAFLFAGVSTPFPNLDKRHVGSKLIFESKEYTIQKIIDNRNPFTNEVYTYELEVL</sequence>
<dbReference type="Pfam" id="PF10665">
    <property type="entry name" value="Minor_capsid_1"/>
    <property type="match status" value="1"/>
</dbReference>
<evidence type="ECO:0000313" key="3">
    <source>
        <dbReference type="EMBL" id="MCW2282177.1"/>
    </source>
</evidence>
<dbReference type="EMBL" id="JAOQNN010000001">
    <property type="protein sequence ID" value="MCW2281417.1"/>
    <property type="molecule type" value="Genomic_DNA"/>
</dbReference>
<evidence type="ECO:0008006" key="5">
    <source>
        <dbReference type="Google" id="ProtNLM"/>
    </source>
</evidence>
<dbReference type="Proteomes" id="UP001207687">
    <property type="component" value="Unassembled WGS sequence"/>
</dbReference>
<comment type="caution">
    <text evidence="2">The sequence shown here is derived from an EMBL/GenBank/DDBJ whole genome shotgun (WGS) entry which is preliminary data.</text>
</comment>
<dbReference type="EMBL" id="JAOQNN010000002">
    <property type="protein sequence ID" value="MCW2281443.1"/>
    <property type="molecule type" value="Genomic_DNA"/>
</dbReference>
<accession>A0AAW5TRL4</accession>
<protein>
    <recommendedName>
        <fullName evidence="5">Capsid protein</fullName>
    </recommendedName>
</protein>